<dbReference type="AlphaFoldDB" id="A0A133VE76"/>
<name>A0A133VE76_9EURY</name>
<gene>
    <name evidence="2" type="ORF">AKJ50_02045</name>
</gene>
<feature type="transmembrane region" description="Helical" evidence="1">
    <location>
        <begin position="20"/>
        <end position="40"/>
    </location>
</feature>
<proteinExistence type="predicted"/>
<keyword evidence="3" id="KW-1185">Reference proteome</keyword>
<evidence type="ECO:0000256" key="1">
    <source>
        <dbReference type="SAM" id="Phobius"/>
    </source>
</evidence>
<organism evidence="2 3">
    <name type="scientific">candidate division MSBL1 archaeon SCGC-AAA382A13</name>
    <dbReference type="NCBI Taxonomy" id="1698279"/>
    <lineage>
        <taxon>Archaea</taxon>
        <taxon>Methanobacteriati</taxon>
        <taxon>Methanobacteriota</taxon>
        <taxon>candidate division MSBL1</taxon>
    </lineage>
</organism>
<evidence type="ECO:0000313" key="2">
    <source>
        <dbReference type="EMBL" id="KXB04746.1"/>
    </source>
</evidence>
<reference evidence="2 3" key="1">
    <citation type="journal article" date="2016" name="Sci. Rep.">
        <title>Metabolic traits of an uncultured archaeal lineage -MSBL1- from brine pools of the Red Sea.</title>
        <authorList>
            <person name="Mwirichia R."/>
            <person name="Alam I."/>
            <person name="Rashid M."/>
            <person name="Vinu M."/>
            <person name="Ba-Alawi W."/>
            <person name="Anthony Kamau A."/>
            <person name="Kamanda Ngugi D."/>
            <person name="Goker M."/>
            <person name="Klenk H.P."/>
            <person name="Bajic V."/>
            <person name="Stingl U."/>
        </authorList>
    </citation>
    <scope>NUCLEOTIDE SEQUENCE [LARGE SCALE GENOMIC DNA]</scope>
    <source>
        <strain evidence="2">SCGC-AAA382A13</strain>
    </source>
</reference>
<comment type="caution">
    <text evidence="2">The sequence shown here is derived from an EMBL/GenBank/DDBJ whole genome shotgun (WGS) entry which is preliminary data.</text>
</comment>
<evidence type="ECO:0000313" key="3">
    <source>
        <dbReference type="Proteomes" id="UP000070311"/>
    </source>
</evidence>
<keyword evidence="1" id="KW-1133">Transmembrane helix</keyword>
<sequence>MKILKEGFNEDERGVEPTVMKILVGIILVSIGLGIGITTYHRIGGSVEGTLDYSVTITPTSKTISKGESKTIDVDVTTTVGFDEDVHLTAEGHPTNDVTIDFNPQNGNPTFGSAMTISIDADAQAQGDHTITVKATTGDGEREKTATFDLTIPE</sequence>
<dbReference type="Proteomes" id="UP000070311">
    <property type="component" value="Unassembled WGS sequence"/>
</dbReference>
<protein>
    <submittedName>
        <fullName evidence="2">Uncharacterized protein</fullName>
    </submittedName>
</protein>
<dbReference type="EMBL" id="LHYD01000045">
    <property type="protein sequence ID" value="KXB04746.1"/>
    <property type="molecule type" value="Genomic_DNA"/>
</dbReference>
<keyword evidence="1" id="KW-0812">Transmembrane</keyword>
<keyword evidence="1" id="KW-0472">Membrane</keyword>
<accession>A0A133VE76</accession>